<evidence type="ECO:0000256" key="1">
    <source>
        <dbReference type="SAM" id="Phobius"/>
    </source>
</evidence>
<keyword evidence="1" id="KW-1133">Transmembrane helix</keyword>
<organism evidence="2 3">
    <name type="scientific">Strigamia maritima</name>
    <name type="common">European centipede</name>
    <name type="synonym">Geophilus maritimus</name>
    <dbReference type="NCBI Taxonomy" id="126957"/>
    <lineage>
        <taxon>Eukaryota</taxon>
        <taxon>Metazoa</taxon>
        <taxon>Ecdysozoa</taxon>
        <taxon>Arthropoda</taxon>
        <taxon>Myriapoda</taxon>
        <taxon>Chilopoda</taxon>
        <taxon>Pleurostigmophora</taxon>
        <taxon>Geophilomorpha</taxon>
        <taxon>Linotaeniidae</taxon>
        <taxon>Strigamia</taxon>
    </lineage>
</organism>
<feature type="transmembrane region" description="Helical" evidence="1">
    <location>
        <begin position="49"/>
        <end position="69"/>
    </location>
</feature>
<evidence type="ECO:0000313" key="2">
    <source>
        <dbReference type="EnsemblMetazoa" id="SMAR011716-PA"/>
    </source>
</evidence>
<reference evidence="2" key="2">
    <citation type="submission" date="2015-02" db="UniProtKB">
        <authorList>
            <consortium name="EnsemblMetazoa"/>
        </authorList>
    </citation>
    <scope>IDENTIFICATION</scope>
</reference>
<proteinExistence type="predicted"/>
<dbReference type="HOGENOM" id="CLU_633605_0_0_1"/>
<dbReference type="EMBL" id="JH432094">
    <property type="status" value="NOT_ANNOTATED_CDS"/>
    <property type="molecule type" value="Genomic_DNA"/>
</dbReference>
<reference evidence="3" key="1">
    <citation type="submission" date="2011-05" db="EMBL/GenBank/DDBJ databases">
        <authorList>
            <person name="Richards S.R."/>
            <person name="Qu J."/>
            <person name="Jiang H."/>
            <person name="Jhangiani S.N."/>
            <person name="Agravi P."/>
            <person name="Goodspeed R."/>
            <person name="Gross S."/>
            <person name="Mandapat C."/>
            <person name="Jackson L."/>
            <person name="Mathew T."/>
            <person name="Pu L."/>
            <person name="Thornton R."/>
            <person name="Saada N."/>
            <person name="Wilczek-Boney K.B."/>
            <person name="Lee S."/>
            <person name="Kovar C."/>
            <person name="Wu Y."/>
            <person name="Scherer S.E."/>
            <person name="Worley K.C."/>
            <person name="Muzny D.M."/>
            <person name="Gibbs R."/>
        </authorList>
    </citation>
    <scope>NUCLEOTIDE SEQUENCE</scope>
    <source>
        <strain evidence="3">Brora</strain>
    </source>
</reference>
<keyword evidence="1" id="KW-0472">Membrane</keyword>
<dbReference type="Proteomes" id="UP000014500">
    <property type="component" value="Unassembled WGS sequence"/>
</dbReference>
<evidence type="ECO:0000313" key="3">
    <source>
        <dbReference type="Proteomes" id="UP000014500"/>
    </source>
</evidence>
<dbReference type="EnsemblMetazoa" id="SMAR011716-RA">
    <property type="protein sequence ID" value="SMAR011716-PA"/>
    <property type="gene ID" value="SMAR011716"/>
</dbReference>
<keyword evidence="3" id="KW-1185">Reference proteome</keyword>
<protein>
    <submittedName>
        <fullName evidence="2">Uncharacterized protein</fullName>
    </submittedName>
</protein>
<keyword evidence="1" id="KW-0812">Transmembrane</keyword>
<sequence length="433" mass="49574">MSDSFKKAIIIPKVNKTLLLDNTVTVFINQDGSNYLTYVMNWSFKENPYLPFAYAGFFSFFLLPFYPIGGELPFCKCPNSEYKVYMSDVDSSYAERYDEQTLFHATTISDIRLTIVQRLNTPMNLCIEKSDFRKCQSTCLLDQIKKANLCKLPFLEDRVENLLECNSPASAKESVKKYTIISSNVTKSCSCIRSCTDKIYNLITYNQVTPPNIPFVITFLMLTNIAEYITEVEDYSLFALFAHIVPYSLGKNGMPDNSKSDQGAGKFEFSGMPDKVSITFYSIDLIFTACRKNDQMSDLQNQVKLGFSAMPFLPRKYDIRALQFCDYMVELTFIICMQSFLYTVIILLEQLRCSVDHLTTGDSGNNLTLLSQEVVESQEIVMKKFYLIEGGKVKKELESSRFVFVLPPSISYEERYADMQKRKGGTFCNLHSR</sequence>
<accession>T1JD37</accession>
<name>T1JD37_STRMM</name>
<dbReference type="AlphaFoldDB" id="T1JD37"/>